<dbReference type="AlphaFoldDB" id="A0A9W6UH57"/>
<evidence type="ECO:0000256" key="2">
    <source>
        <dbReference type="ARBA" id="ARBA00022679"/>
    </source>
</evidence>
<dbReference type="SUPFAM" id="SSF53335">
    <property type="entry name" value="S-adenosyl-L-methionine-dependent methyltransferases"/>
    <property type="match status" value="1"/>
</dbReference>
<name>A0A9W6UH57_9ACTN</name>
<dbReference type="PANTHER" id="PTHR43861">
    <property type="entry name" value="TRANS-ACONITATE 2-METHYLTRANSFERASE-RELATED"/>
    <property type="match status" value="1"/>
</dbReference>
<dbReference type="Pfam" id="PF13649">
    <property type="entry name" value="Methyltransf_25"/>
    <property type="match status" value="1"/>
</dbReference>
<keyword evidence="2" id="KW-0808">Transferase</keyword>
<dbReference type="RefSeq" id="WP_285757128.1">
    <property type="nucleotide sequence ID" value="NZ_BSQG01000001.1"/>
</dbReference>
<dbReference type="InterPro" id="IPR029063">
    <property type="entry name" value="SAM-dependent_MTases_sf"/>
</dbReference>
<dbReference type="InterPro" id="IPR041698">
    <property type="entry name" value="Methyltransf_25"/>
</dbReference>
<organism evidence="4 5">
    <name type="scientific">Nocardiopsis ansamitocini</name>
    <dbReference type="NCBI Taxonomy" id="1670832"/>
    <lineage>
        <taxon>Bacteria</taxon>
        <taxon>Bacillati</taxon>
        <taxon>Actinomycetota</taxon>
        <taxon>Actinomycetes</taxon>
        <taxon>Streptosporangiales</taxon>
        <taxon>Nocardiopsidaceae</taxon>
        <taxon>Nocardiopsis</taxon>
    </lineage>
</organism>
<feature type="domain" description="Methyltransferase" evidence="3">
    <location>
        <begin position="61"/>
        <end position="152"/>
    </location>
</feature>
<dbReference type="GO" id="GO:0008168">
    <property type="term" value="F:methyltransferase activity"/>
    <property type="evidence" value="ECO:0007669"/>
    <property type="project" value="UniProtKB-KW"/>
</dbReference>
<accession>A0A9W6UH57</accession>
<keyword evidence="5" id="KW-1185">Reference proteome</keyword>
<evidence type="ECO:0000313" key="4">
    <source>
        <dbReference type="EMBL" id="GLU46279.1"/>
    </source>
</evidence>
<keyword evidence="1 4" id="KW-0489">Methyltransferase</keyword>
<proteinExistence type="predicted"/>
<dbReference type="PANTHER" id="PTHR43861:SF1">
    <property type="entry name" value="TRANS-ACONITATE 2-METHYLTRANSFERASE"/>
    <property type="match status" value="1"/>
</dbReference>
<dbReference type="CDD" id="cd02440">
    <property type="entry name" value="AdoMet_MTases"/>
    <property type="match status" value="1"/>
</dbReference>
<evidence type="ECO:0000313" key="5">
    <source>
        <dbReference type="Proteomes" id="UP001165092"/>
    </source>
</evidence>
<gene>
    <name evidence="4" type="ORF">Nans01_06300</name>
</gene>
<dbReference type="GO" id="GO:0032259">
    <property type="term" value="P:methylation"/>
    <property type="evidence" value="ECO:0007669"/>
    <property type="project" value="UniProtKB-KW"/>
</dbReference>
<protein>
    <submittedName>
        <fullName evidence="4">Methyltransferase</fullName>
    </submittedName>
</protein>
<dbReference type="Proteomes" id="UP001165092">
    <property type="component" value="Unassembled WGS sequence"/>
</dbReference>
<sequence>MSDTDAAGHDLNDAAWSARQEEQALAFDRIGHRYDEAFPHKSGQIECVEALLTTLAPGANVLDLGCGTGLPTTRRLVEAGCRVTGVELSPVMLDLARANAPRAHLVQADMTAFSPEPGSYDAVVAFFSLLQLTRARIPRMLTTVRHALVPGGRLCLSMVEADLDDVAIPFLGNRIRVTGYPREELRVVLGTAGFHIEKETVLTYAPVTAEAPSETQLFLTCRRA</sequence>
<evidence type="ECO:0000256" key="1">
    <source>
        <dbReference type="ARBA" id="ARBA00022603"/>
    </source>
</evidence>
<evidence type="ECO:0000259" key="3">
    <source>
        <dbReference type="Pfam" id="PF13649"/>
    </source>
</evidence>
<dbReference type="EMBL" id="BSQG01000001">
    <property type="protein sequence ID" value="GLU46279.1"/>
    <property type="molecule type" value="Genomic_DNA"/>
</dbReference>
<reference evidence="4" key="1">
    <citation type="submission" date="2023-02" db="EMBL/GenBank/DDBJ databases">
        <title>Nocardiopsis ansamitocini NBRC 112285.</title>
        <authorList>
            <person name="Ichikawa N."/>
            <person name="Sato H."/>
            <person name="Tonouchi N."/>
        </authorList>
    </citation>
    <scope>NUCLEOTIDE SEQUENCE</scope>
    <source>
        <strain evidence="4">NBRC 112285</strain>
    </source>
</reference>
<comment type="caution">
    <text evidence="4">The sequence shown here is derived from an EMBL/GenBank/DDBJ whole genome shotgun (WGS) entry which is preliminary data.</text>
</comment>
<dbReference type="Gene3D" id="3.40.50.150">
    <property type="entry name" value="Vaccinia Virus protein VP39"/>
    <property type="match status" value="1"/>
</dbReference>